<feature type="domain" description="Fibrinogen C-terminal" evidence="3">
    <location>
        <begin position="44"/>
        <end position="195"/>
    </location>
</feature>
<sequence length="581" mass="66171">MHSHFLLVIRFVLFGWTSCILKAQQTGNQRTNVNGNQGSSYVFYQHPEYPKDCEDVFSQCSPDTLSGVYLVRPEGYLEPFEVFCDYSKSDVWTVVLRRNNGLLDFNRNWSEYKAGFGFLSQEFWLGNDKLSYLTNQKNYELRIDITNADGVSCNFAYSMFRTVDESGNYKIAKLGKYSGNFTDQCYSLCPSNMMPGDCSCQKTCANPNGCQNMCSADNICVCVEGLYLKSGMCVPLDECTIPMCIFDGVELKEGEIYINEDCTIQAKCNGGHLVINSTFLCNSNEVCEERNNVRQCYNSTISGCIVGGKVIMASEIYVNTVCTMRAVCDDGQLVMNGTYMCNSDEVCDKRNNVRQCYTANNDCQDIYNAGFIQSGVYKINPANWSGAPFEVFCNMTDGGGWTVFQRRIDGSVDFYRDWNTYKGGFGSPNHEYWLGNDKLHFLTNEKRQSLRIDLVNLDGIPYYVKFDAFRINNETDNYRLSEVGITSGSAGAFPLINHRTHQFTTYDQDNDVHYYLNCAVHYRGAWWYHACYDSNLNGPYRTNVCGCSNSNNNIWWRSLPEQKCNILVEMKIRPHRTLAMD</sequence>
<dbReference type="Gene3D" id="3.90.215.10">
    <property type="entry name" value="Gamma Fibrinogen, chain A, domain 1"/>
    <property type="match status" value="2"/>
</dbReference>
<keyword evidence="1" id="KW-1015">Disulfide bond</keyword>
<proteinExistence type="predicted"/>
<keyword evidence="5" id="KW-1185">Reference proteome</keyword>
<feature type="signal peptide" evidence="2">
    <location>
        <begin position="1"/>
        <end position="19"/>
    </location>
</feature>
<dbReference type="GO" id="GO:0005615">
    <property type="term" value="C:extracellular space"/>
    <property type="evidence" value="ECO:0007669"/>
    <property type="project" value="TreeGrafter"/>
</dbReference>
<dbReference type="PROSITE" id="PS51406">
    <property type="entry name" value="FIBRINOGEN_C_2"/>
    <property type="match status" value="2"/>
</dbReference>
<protein>
    <submittedName>
        <fullName evidence="4">Ficolin-1</fullName>
    </submittedName>
</protein>
<dbReference type="InterPro" id="IPR050373">
    <property type="entry name" value="Fibrinogen_C-term_domain"/>
</dbReference>
<dbReference type="SUPFAM" id="SSF56496">
    <property type="entry name" value="Fibrinogen C-terminal domain-like"/>
    <property type="match status" value="2"/>
</dbReference>
<comment type="caution">
    <text evidence="4">The sequence shown here is derived from an EMBL/GenBank/DDBJ whole genome shotgun (WGS) entry which is preliminary data.</text>
</comment>
<evidence type="ECO:0000259" key="3">
    <source>
        <dbReference type="PROSITE" id="PS51406"/>
    </source>
</evidence>
<dbReference type="CDD" id="cd19941">
    <property type="entry name" value="TIL"/>
    <property type="match status" value="1"/>
</dbReference>
<dbReference type="OrthoDB" id="7250310at2759"/>
<accession>A0A9Q1BVB1</accession>
<dbReference type="NCBIfam" id="NF040941">
    <property type="entry name" value="GGGWT_bact"/>
    <property type="match status" value="1"/>
</dbReference>
<name>A0A9Q1BVB1_HOLLE</name>
<dbReference type="Pfam" id="PF00147">
    <property type="entry name" value="Fibrinogen_C"/>
    <property type="match status" value="2"/>
</dbReference>
<dbReference type="PROSITE" id="PS00514">
    <property type="entry name" value="FIBRINOGEN_C_1"/>
    <property type="match status" value="1"/>
</dbReference>
<dbReference type="Proteomes" id="UP001152320">
    <property type="component" value="Chromosome 11"/>
</dbReference>
<evidence type="ECO:0000256" key="1">
    <source>
        <dbReference type="ARBA" id="ARBA00023157"/>
    </source>
</evidence>
<organism evidence="4 5">
    <name type="scientific">Holothuria leucospilota</name>
    <name type="common">Black long sea cucumber</name>
    <name type="synonym">Mertensiothuria leucospilota</name>
    <dbReference type="NCBI Taxonomy" id="206669"/>
    <lineage>
        <taxon>Eukaryota</taxon>
        <taxon>Metazoa</taxon>
        <taxon>Echinodermata</taxon>
        <taxon>Eleutherozoa</taxon>
        <taxon>Echinozoa</taxon>
        <taxon>Holothuroidea</taxon>
        <taxon>Aspidochirotacea</taxon>
        <taxon>Aspidochirotida</taxon>
        <taxon>Holothuriidae</taxon>
        <taxon>Holothuria</taxon>
    </lineage>
</organism>
<dbReference type="InterPro" id="IPR036056">
    <property type="entry name" value="Fibrinogen-like_C"/>
</dbReference>
<evidence type="ECO:0000313" key="4">
    <source>
        <dbReference type="EMBL" id="KAJ8033512.1"/>
    </source>
</evidence>
<reference evidence="4" key="1">
    <citation type="submission" date="2021-10" db="EMBL/GenBank/DDBJ databases">
        <title>Tropical sea cucumber genome reveals ecological adaptation and Cuvierian tubules defense mechanism.</title>
        <authorList>
            <person name="Chen T."/>
        </authorList>
    </citation>
    <scope>NUCLEOTIDE SEQUENCE</scope>
    <source>
        <strain evidence="4">Nanhai2018</strain>
        <tissue evidence="4">Muscle</tissue>
    </source>
</reference>
<dbReference type="SMART" id="SM00186">
    <property type="entry name" value="FBG"/>
    <property type="match status" value="2"/>
</dbReference>
<dbReference type="InterPro" id="IPR002181">
    <property type="entry name" value="Fibrinogen_a/b/g_C_dom"/>
</dbReference>
<evidence type="ECO:0000256" key="2">
    <source>
        <dbReference type="SAM" id="SignalP"/>
    </source>
</evidence>
<dbReference type="CDD" id="cd00087">
    <property type="entry name" value="FReD"/>
    <property type="match status" value="1"/>
</dbReference>
<gene>
    <name evidence="4" type="ORF">HOLleu_23772</name>
</gene>
<dbReference type="InterPro" id="IPR014716">
    <property type="entry name" value="Fibrinogen_a/b/g_C_1"/>
</dbReference>
<feature type="domain" description="Fibrinogen C-terminal" evidence="3">
    <location>
        <begin position="354"/>
        <end position="576"/>
    </location>
</feature>
<dbReference type="InterPro" id="IPR020837">
    <property type="entry name" value="Fibrinogen_CS"/>
</dbReference>
<dbReference type="EMBL" id="JAIZAY010000011">
    <property type="protein sequence ID" value="KAJ8033512.1"/>
    <property type="molecule type" value="Genomic_DNA"/>
</dbReference>
<feature type="chain" id="PRO_5040257891" evidence="2">
    <location>
        <begin position="20"/>
        <end position="581"/>
    </location>
</feature>
<evidence type="ECO:0000313" key="5">
    <source>
        <dbReference type="Proteomes" id="UP001152320"/>
    </source>
</evidence>
<keyword evidence="2" id="KW-0732">Signal</keyword>
<dbReference type="PANTHER" id="PTHR19143">
    <property type="entry name" value="FIBRINOGEN/TENASCIN/ANGIOPOEITIN"/>
    <property type="match status" value="1"/>
</dbReference>
<dbReference type="AlphaFoldDB" id="A0A9Q1BVB1"/>